<keyword evidence="3" id="KW-1185">Reference proteome</keyword>
<proteinExistence type="predicted"/>
<feature type="region of interest" description="Disordered" evidence="1">
    <location>
        <begin position="1"/>
        <end position="24"/>
    </location>
</feature>
<dbReference type="Proteomes" id="UP001189429">
    <property type="component" value="Unassembled WGS sequence"/>
</dbReference>
<evidence type="ECO:0008006" key="4">
    <source>
        <dbReference type="Google" id="ProtNLM"/>
    </source>
</evidence>
<protein>
    <recommendedName>
        <fullName evidence="4">DFDF domain-containing protein</fullName>
    </recommendedName>
</protein>
<sequence>AEFKRTAALVGHPAPADDDAKAAPNFDFDVKASDVSDGDLQSFLGSELWTKLQSVLKSKFAAASPPAPARDDGESSAGGGDESGPSEAPKRTFEDLSDEDKQYIFDSDTFEDFSTKLGEFTKRQRRG</sequence>
<evidence type="ECO:0000313" key="2">
    <source>
        <dbReference type="EMBL" id="CAK0810795.1"/>
    </source>
</evidence>
<evidence type="ECO:0000313" key="3">
    <source>
        <dbReference type="Proteomes" id="UP001189429"/>
    </source>
</evidence>
<accession>A0ABN9QZU1</accession>
<name>A0ABN9QZU1_9DINO</name>
<feature type="compositionally biased region" description="Basic and acidic residues" evidence="1">
    <location>
        <begin position="88"/>
        <end position="98"/>
    </location>
</feature>
<gene>
    <name evidence="2" type="ORF">PCOR1329_LOCUS15631</name>
</gene>
<feature type="non-terminal residue" evidence="2">
    <location>
        <position position="1"/>
    </location>
</feature>
<feature type="region of interest" description="Disordered" evidence="1">
    <location>
        <begin position="60"/>
        <end position="98"/>
    </location>
</feature>
<dbReference type="EMBL" id="CAUYUJ010004744">
    <property type="protein sequence ID" value="CAK0810795.1"/>
    <property type="molecule type" value="Genomic_DNA"/>
</dbReference>
<reference evidence="2" key="1">
    <citation type="submission" date="2023-10" db="EMBL/GenBank/DDBJ databases">
        <authorList>
            <person name="Chen Y."/>
            <person name="Shah S."/>
            <person name="Dougan E. K."/>
            <person name="Thang M."/>
            <person name="Chan C."/>
        </authorList>
    </citation>
    <scope>NUCLEOTIDE SEQUENCE [LARGE SCALE GENOMIC DNA]</scope>
</reference>
<comment type="caution">
    <text evidence="2">The sequence shown here is derived from an EMBL/GenBank/DDBJ whole genome shotgun (WGS) entry which is preliminary data.</text>
</comment>
<organism evidence="2 3">
    <name type="scientific">Prorocentrum cordatum</name>
    <dbReference type="NCBI Taxonomy" id="2364126"/>
    <lineage>
        <taxon>Eukaryota</taxon>
        <taxon>Sar</taxon>
        <taxon>Alveolata</taxon>
        <taxon>Dinophyceae</taxon>
        <taxon>Prorocentrales</taxon>
        <taxon>Prorocentraceae</taxon>
        <taxon>Prorocentrum</taxon>
    </lineage>
</organism>
<evidence type="ECO:0000256" key="1">
    <source>
        <dbReference type="SAM" id="MobiDB-lite"/>
    </source>
</evidence>